<protein>
    <submittedName>
        <fullName evidence="8">S8/S53 family peptidase</fullName>
    </submittedName>
</protein>
<evidence type="ECO:0000256" key="4">
    <source>
        <dbReference type="ARBA" id="ARBA00022825"/>
    </source>
</evidence>
<dbReference type="InterPro" id="IPR000209">
    <property type="entry name" value="Peptidase_S8/S53_dom"/>
</dbReference>
<dbReference type="PROSITE" id="PS00138">
    <property type="entry name" value="SUBTILASE_SER"/>
    <property type="match status" value="1"/>
</dbReference>
<dbReference type="InterPro" id="IPR036852">
    <property type="entry name" value="Peptidase_S8/S53_dom_sf"/>
</dbReference>
<dbReference type="AlphaFoldDB" id="A0A7X1NV55"/>
<keyword evidence="3 5" id="KW-0378">Hydrolase</keyword>
<accession>A0A7X1NV55</accession>
<feature type="active site" description="Charge relay system" evidence="5">
    <location>
        <position position="238"/>
    </location>
</feature>
<evidence type="ECO:0000256" key="5">
    <source>
        <dbReference type="PROSITE-ProRule" id="PRU01240"/>
    </source>
</evidence>
<dbReference type="InterPro" id="IPR050131">
    <property type="entry name" value="Peptidase_S8_subtilisin-like"/>
</dbReference>
<feature type="signal peptide" evidence="6">
    <location>
        <begin position="1"/>
        <end position="33"/>
    </location>
</feature>
<feature type="domain" description="Peptidase S8/S53" evidence="7">
    <location>
        <begin position="232"/>
        <end position="477"/>
    </location>
</feature>
<proteinExistence type="inferred from homology"/>
<organism evidence="8 9">
    <name type="scientific">Deinococcus terrestris</name>
    <dbReference type="NCBI Taxonomy" id="2651870"/>
    <lineage>
        <taxon>Bacteria</taxon>
        <taxon>Thermotogati</taxon>
        <taxon>Deinococcota</taxon>
        <taxon>Deinococci</taxon>
        <taxon>Deinococcales</taxon>
        <taxon>Deinococcaceae</taxon>
        <taxon>Deinococcus</taxon>
    </lineage>
</organism>
<dbReference type="PANTHER" id="PTHR43806:SF11">
    <property type="entry name" value="CEREVISIN-RELATED"/>
    <property type="match status" value="1"/>
</dbReference>
<sequence length="532" mass="54981">MSSVGSPIPSQTSFYVKCSKLLLSAAFVSMALALSACNGGGGGGTVNPPKNPAEPVQPQPQPIAAEYLPAAGFWNGRKAAGPWCQGKVSTQSLHAQSVSEESLLAAPTDAMRGLSGLSENLTGLTVQSAGPQELALLLPTGEDAGAALARVKAQNVTVDGEFGYWITVQATPAQAQRLVAQGLVQYAEKLPTLKTVGLPAPSDATLGNQSKYLPMMNTQAAWSQLDLGCDHPVVAVIDGGWTGSTTHAEYNLVPQSAWFNPIKAQQGNAESTEMNPGYDHGTAVAGVIAMTTNGYGAGASVSYNLAKVLPINARTTGSSIGATAAVQGIEYAVGQTTINGQVFTNPYPASVINLSFGSDATRSPSQFFQSAFTAAANRGVVIVAAAGNELASGTTDTAGLNHSIGVAGVMFDGNRWVDPHRAGFGSNYGPGVDVAAPAMAVPTMVNGAAEFWSGTSMATPWVSAQIAMWMYANQHYRADGSRTQGLRGDALYNKLYACFAAIGSNRGTKDEYLGFGKLDTGRLVSPTEAACR</sequence>
<keyword evidence="2 5" id="KW-0645">Protease</keyword>
<dbReference type="SUPFAM" id="SSF52743">
    <property type="entry name" value="Subtilisin-like"/>
    <property type="match status" value="1"/>
</dbReference>
<dbReference type="InterPro" id="IPR023828">
    <property type="entry name" value="Peptidase_S8_Ser-AS"/>
</dbReference>
<gene>
    <name evidence="8" type="ORF">F8S09_06640</name>
</gene>
<keyword evidence="4 5" id="KW-0720">Serine protease</keyword>
<evidence type="ECO:0000313" key="9">
    <source>
        <dbReference type="Proteomes" id="UP000484842"/>
    </source>
</evidence>
<feature type="active site" description="Charge relay system" evidence="5">
    <location>
        <position position="456"/>
    </location>
</feature>
<evidence type="ECO:0000313" key="8">
    <source>
        <dbReference type="EMBL" id="MPY66377.1"/>
    </source>
</evidence>
<evidence type="ECO:0000259" key="7">
    <source>
        <dbReference type="Pfam" id="PF00082"/>
    </source>
</evidence>
<dbReference type="Proteomes" id="UP000484842">
    <property type="component" value="Unassembled WGS sequence"/>
</dbReference>
<name>A0A7X1NV55_9DEIO</name>
<dbReference type="PROSITE" id="PS51892">
    <property type="entry name" value="SUBTILASE"/>
    <property type="match status" value="1"/>
</dbReference>
<feature type="chain" id="PRO_5031399382" evidence="6">
    <location>
        <begin position="34"/>
        <end position="532"/>
    </location>
</feature>
<keyword evidence="6" id="KW-0732">Signal</keyword>
<comment type="similarity">
    <text evidence="1 5">Belongs to the peptidase S8 family.</text>
</comment>
<dbReference type="PANTHER" id="PTHR43806">
    <property type="entry name" value="PEPTIDASE S8"/>
    <property type="match status" value="1"/>
</dbReference>
<feature type="active site" description="Charge relay system" evidence="5">
    <location>
        <position position="280"/>
    </location>
</feature>
<evidence type="ECO:0000256" key="2">
    <source>
        <dbReference type="ARBA" id="ARBA00022670"/>
    </source>
</evidence>
<dbReference type="GO" id="GO:0006508">
    <property type="term" value="P:proteolysis"/>
    <property type="evidence" value="ECO:0007669"/>
    <property type="project" value="UniProtKB-KW"/>
</dbReference>
<comment type="caution">
    <text evidence="8">The sequence shown here is derived from an EMBL/GenBank/DDBJ whole genome shotgun (WGS) entry which is preliminary data.</text>
</comment>
<evidence type="ECO:0000256" key="6">
    <source>
        <dbReference type="SAM" id="SignalP"/>
    </source>
</evidence>
<reference evidence="8 9" key="1">
    <citation type="submission" date="2019-10" db="EMBL/GenBank/DDBJ databases">
        <title>Deinococcus sp. isolated from soil.</title>
        <authorList>
            <person name="Li Y."/>
            <person name="Wang J."/>
        </authorList>
    </citation>
    <scope>NUCLEOTIDE SEQUENCE [LARGE SCALE GENOMIC DNA]</scope>
    <source>
        <strain evidence="8 9">SDU3-2</strain>
    </source>
</reference>
<dbReference type="CDD" id="cd00306">
    <property type="entry name" value="Peptidases_S8_S53"/>
    <property type="match status" value="1"/>
</dbReference>
<dbReference type="Gene3D" id="3.40.50.200">
    <property type="entry name" value="Peptidase S8/S53 domain"/>
    <property type="match status" value="1"/>
</dbReference>
<dbReference type="Pfam" id="PF00082">
    <property type="entry name" value="Peptidase_S8"/>
    <property type="match status" value="1"/>
</dbReference>
<evidence type="ECO:0000256" key="3">
    <source>
        <dbReference type="ARBA" id="ARBA00022801"/>
    </source>
</evidence>
<evidence type="ECO:0000256" key="1">
    <source>
        <dbReference type="ARBA" id="ARBA00011073"/>
    </source>
</evidence>
<dbReference type="GO" id="GO:0004252">
    <property type="term" value="F:serine-type endopeptidase activity"/>
    <property type="evidence" value="ECO:0007669"/>
    <property type="project" value="UniProtKB-UniRule"/>
</dbReference>
<dbReference type="EMBL" id="WBSL01000002">
    <property type="protein sequence ID" value="MPY66377.1"/>
    <property type="molecule type" value="Genomic_DNA"/>
</dbReference>
<keyword evidence="9" id="KW-1185">Reference proteome</keyword>